<feature type="active site" description="Proton acceptor" evidence="7">
    <location>
        <position position="582"/>
    </location>
</feature>
<keyword evidence="5 8" id="KW-0274">FAD</keyword>
<dbReference type="InterPro" id="IPR036188">
    <property type="entry name" value="FAD/NAD-bd_sf"/>
</dbReference>
<comment type="similarity">
    <text evidence="2 8">Belongs to the GMC oxidoreductase family.</text>
</comment>
<protein>
    <submittedName>
        <fullName evidence="11">Alcohol oxidase</fullName>
    </submittedName>
</protein>
<evidence type="ECO:0000313" key="11">
    <source>
        <dbReference type="EMBL" id="TFK49475.1"/>
    </source>
</evidence>
<evidence type="ECO:0000313" key="12">
    <source>
        <dbReference type="Proteomes" id="UP000305948"/>
    </source>
</evidence>
<dbReference type="EMBL" id="ML213516">
    <property type="protein sequence ID" value="TFK49475.1"/>
    <property type="molecule type" value="Genomic_DNA"/>
</dbReference>
<evidence type="ECO:0000256" key="8">
    <source>
        <dbReference type="RuleBase" id="RU003968"/>
    </source>
</evidence>
<evidence type="ECO:0000256" key="3">
    <source>
        <dbReference type="ARBA" id="ARBA00022630"/>
    </source>
</evidence>
<dbReference type="AlphaFoldDB" id="A0A5C3MX81"/>
<evidence type="ECO:0000256" key="2">
    <source>
        <dbReference type="ARBA" id="ARBA00010790"/>
    </source>
</evidence>
<dbReference type="PIRSF" id="PIRSF000137">
    <property type="entry name" value="Alcohol_oxidase"/>
    <property type="match status" value="1"/>
</dbReference>
<reference evidence="11 12" key="1">
    <citation type="journal article" date="2019" name="Nat. Ecol. Evol.">
        <title>Megaphylogeny resolves global patterns of mushroom evolution.</title>
        <authorList>
            <person name="Varga T."/>
            <person name="Krizsan K."/>
            <person name="Foldi C."/>
            <person name="Dima B."/>
            <person name="Sanchez-Garcia M."/>
            <person name="Sanchez-Ramirez S."/>
            <person name="Szollosi G.J."/>
            <person name="Szarkandi J.G."/>
            <person name="Papp V."/>
            <person name="Albert L."/>
            <person name="Andreopoulos W."/>
            <person name="Angelini C."/>
            <person name="Antonin V."/>
            <person name="Barry K.W."/>
            <person name="Bougher N.L."/>
            <person name="Buchanan P."/>
            <person name="Buyck B."/>
            <person name="Bense V."/>
            <person name="Catcheside P."/>
            <person name="Chovatia M."/>
            <person name="Cooper J."/>
            <person name="Damon W."/>
            <person name="Desjardin D."/>
            <person name="Finy P."/>
            <person name="Geml J."/>
            <person name="Haridas S."/>
            <person name="Hughes K."/>
            <person name="Justo A."/>
            <person name="Karasinski D."/>
            <person name="Kautmanova I."/>
            <person name="Kiss B."/>
            <person name="Kocsube S."/>
            <person name="Kotiranta H."/>
            <person name="LaButti K.M."/>
            <person name="Lechner B.E."/>
            <person name="Liimatainen K."/>
            <person name="Lipzen A."/>
            <person name="Lukacs Z."/>
            <person name="Mihaltcheva S."/>
            <person name="Morgado L.N."/>
            <person name="Niskanen T."/>
            <person name="Noordeloos M.E."/>
            <person name="Ohm R.A."/>
            <person name="Ortiz-Santana B."/>
            <person name="Ovrebo C."/>
            <person name="Racz N."/>
            <person name="Riley R."/>
            <person name="Savchenko A."/>
            <person name="Shiryaev A."/>
            <person name="Soop K."/>
            <person name="Spirin V."/>
            <person name="Szebenyi C."/>
            <person name="Tomsovsky M."/>
            <person name="Tulloss R.E."/>
            <person name="Uehling J."/>
            <person name="Grigoriev I.V."/>
            <person name="Vagvolgyi C."/>
            <person name="Papp T."/>
            <person name="Martin F.M."/>
            <person name="Miettinen O."/>
            <person name="Hibbett D.S."/>
            <person name="Nagy L.G."/>
        </authorList>
    </citation>
    <scope>NUCLEOTIDE SEQUENCE [LARGE SCALE GENOMIC DNA]</scope>
    <source>
        <strain evidence="11 12">OMC1185</strain>
    </source>
</reference>
<keyword evidence="3 8" id="KW-0285">Flavoprotein</keyword>
<sequence>MPAKLEEVAERSFDFVIVGGGTAGLCLAARLTEDPDVSVCVLEAGAAHLNDPNLLRPASFGTHFGQPHYDWCFRTKAQKHCNGTQFLWQRGKGLGGSSGINFLCWSKPPKDDINDIERLGNPGWNWDTYQRYSHKTEKFVYPTPETQHREKLGLDHWESGDQGPLLTAFPARIPKAELEVQQTLLNLGLSAAHAPLGGDPYGVFFSPNTVDPETHTRTYATTAFYLPNIHRPNLTVLVHAHANKIILDSEKPDGLAKATGVEFECDGNTCVVTAKKEVILCTGALKSPQLLELSGIGQTEVLDTIGVDSVVELPGVGENVQEHVFAGIVYELKDDAAFETLDILRDPKVAAEHIELHAVGQGVYTTGIVGFAFAPLSAYSPTAAKSLYSAMKEKVERESARYGKPGLKDMVDIQLERLQRGAPSCEIISYPGFLGFPSPPKPGKKYISILVAMNHNFSRGTIHSTTRDPRDDPEFDPHYFEEDIDLQTFVETVKFVRTKLGKTAPFCHMIAEELNPGPEVESDEDIADWLKSFMMTTYHTVGSCSMLPEEKGGVVSPDLKVYGTQNVRVVDLSIVPLHIAAHTQATAYAIAEQAADIVKAAYTSQGSHR</sequence>
<dbReference type="Gene3D" id="3.50.50.60">
    <property type="entry name" value="FAD/NAD(P)-binding domain"/>
    <property type="match status" value="1"/>
</dbReference>
<evidence type="ECO:0000256" key="6">
    <source>
        <dbReference type="ARBA" id="ARBA00023002"/>
    </source>
</evidence>
<feature type="domain" description="Glucose-methanol-choline oxidoreductase N-terminal" evidence="10">
    <location>
        <begin position="283"/>
        <end position="297"/>
    </location>
</feature>
<feature type="domain" description="Glucose-methanol-choline oxidoreductase N-terminal" evidence="9">
    <location>
        <begin position="91"/>
        <end position="114"/>
    </location>
</feature>
<dbReference type="PROSITE" id="PS00623">
    <property type="entry name" value="GMC_OXRED_1"/>
    <property type="match status" value="1"/>
</dbReference>
<dbReference type="PANTHER" id="PTHR11552:SF201">
    <property type="entry name" value="GLUCOSE-METHANOL-CHOLINE OXIDOREDUCTASE N-TERMINAL DOMAIN-CONTAINING PROTEIN"/>
    <property type="match status" value="1"/>
</dbReference>
<organism evidence="11 12">
    <name type="scientific">Heliocybe sulcata</name>
    <dbReference type="NCBI Taxonomy" id="5364"/>
    <lineage>
        <taxon>Eukaryota</taxon>
        <taxon>Fungi</taxon>
        <taxon>Dikarya</taxon>
        <taxon>Basidiomycota</taxon>
        <taxon>Agaricomycotina</taxon>
        <taxon>Agaricomycetes</taxon>
        <taxon>Gloeophyllales</taxon>
        <taxon>Gloeophyllaceae</taxon>
        <taxon>Heliocybe</taxon>
    </lineage>
</organism>
<dbReference type="OrthoDB" id="269227at2759"/>
<keyword evidence="12" id="KW-1185">Reference proteome</keyword>
<dbReference type="InterPro" id="IPR007867">
    <property type="entry name" value="GMC_OxRtase_C"/>
</dbReference>
<evidence type="ECO:0000256" key="5">
    <source>
        <dbReference type="ARBA" id="ARBA00022827"/>
    </source>
</evidence>
<feature type="active site" description="Proton donor" evidence="7">
    <location>
        <position position="539"/>
    </location>
</feature>
<name>A0A5C3MX81_9AGAM</name>
<dbReference type="Proteomes" id="UP000305948">
    <property type="component" value="Unassembled WGS sequence"/>
</dbReference>
<dbReference type="Pfam" id="PF05199">
    <property type="entry name" value="GMC_oxred_C"/>
    <property type="match status" value="1"/>
</dbReference>
<dbReference type="GO" id="GO:0016614">
    <property type="term" value="F:oxidoreductase activity, acting on CH-OH group of donors"/>
    <property type="evidence" value="ECO:0007669"/>
    <property type="project" value="InterPro"/>
</dbReference>
<dbReference type="SUPFAM" id="SSF51905">
    <property type="entry name" value="FAD/NAD(P)-binding domain"/>
    <property type="match status" value="1"/>
</dbReference>
<keyword evidence="4" id="KW-0732">Signal</keyword>
<dbReference type="InterPro" id="IPR000172">
    <property type="entry name" value="GMC_OxRdtase_N"/>
</dbReference>
<dbReference type="GO" id="GO:0050660">
    <property type="term" value="F:flavin adenine dinucleotide binding"/>
    <property type="evidence" value="ECO:0007669"/>
    <property type="project" value="InterPro"/>
</dbReference>
<evidence type="ECO:0000256" key="4">
    <source>
        <dbReference type="ARBA" id="ARBA00022729"/>
    </source>
</evidence>
<keyword evidence="6" id="KW-0560">Oxidoreductase</keyword>
<proteinExistence type="inferred from homology"/>
<evidence type="ECO:0000259" key="10">
    <source>
        <dbReference type="PROSITE" id="PS00624"/>
    </source>
</evidence>
<accession>A0A5C3MX81</accession>
<dbReference type="SUPFAM" id="SSF54373">
    <property type="entry name" value="FAD-linked reductases, C-terminal domain"/>
    <property type="match status" value="1"/>
</dbReference>
<dbReference type="PROSITE" id="PS00624">
    <property type="entry name" value="GMC_OXRED_2"/>
    <property type="match status" value="1"/>
</dbReference>
<dbReference type="Gene3D" id="3.30.560.10">
    <property type="entry name" value="Glucose Oxidase, domain 3"/>
    <property type="match status" value="1"/>
</dbReference>
<dbReference type="STRING" id="5364.A0A5C3MX81"/>
<evidence type="ECO:0000256" key="1">
    <source>
        <dbReference type="ARBA" id="ARBA00001974"/>
    </source>
</evidence>
<dbReference type="Pfam" id="PF00732">
    <property type="entry name" value="GMC_oxred_N"/>
    <property type="match status" value="1"/>
</dbReference>
<evidence type="ECO:0000259" key="9">
    <source>
        <dbReference type="PROSITE" id="PS00623"/>
    </source>
</evidence>
<comment type="cofactor">
    <cofactor evidence="1">
        <name>FAD</name>
        <dbReference type="ChEBI" id="CHEBI:57692"/>
    </cofactor>
</comment>
<gene>
    <name evidence="11" type="ORF">OE88DRAFT_1663079</name>
</gene>
<dbReference type="PANTHER" id="PTHR11552">
    <property type="entry name" value="GLUCOSE-METHANOL-CHOLINE GMC OXIDOREDUCTASE"/>
    <property type="match status" value="1"/>
</dbReference>
<dbReference type="InterPro" id="IPR012132">
    <property type="entry name" value="GMC_OxRdtase"/>
</dbReference>
<evidence type="ECO:0000256" key="7">
    <source>
        <dbReference type="PIRSR" id="PIRSR000137-1"/>
    </source>
</evidence>